<keyword evidence="12" id="KW-1185">Reference proteome</keyword>
<keyword evidence="2 9" id="KW-0813">Transport</keyword>
<dbReference type="Pfam" id="PF04290">
    <property type="entry name" value="DctQ"/>
    <property type="match status" value="1"/>
</dbReference>
<evidence type="ECO:0000256" key="2">
    <source>
        <dbReference type="ARBA" id="ARBA00022448"/>
    </source>
</evidence>
<sequence length="185" mass="20822">MQAILNLIDRIIGSTGVVGAWLVAPLVLASCYEVIARYVFNTPTIWAFELGYMLTGANFLLGMAYALRERSHIRIEIFYQHFTPRVRAIVDILTYVVIVIPICAWLTYGLYEYAINAFLSRETTGMSAWNPPIWPFRVSFALGFLALALQALAELIRAIQILRNGVEHDSPDVADDIFTHQAETP</sequence>
<evidence type="ECO:0000256" key="8">
    <source>
        <dbReference type="ARBA" id="ARBA00038436"/>
    </source>
</evidence>
<dbReference type="EMBL" id="CP011494">
    <property type="protein sequence ID" value="AKO52444.1"/>
    <property type="molecule type" value="Genomic_DNA"/>
</dbReference>
<evidence type="ECO:0000313" key="12">
    <source>
        <dbReference type="Proteomes" id="UP000036406"/>
    </source>
</evidence>
<comment type="function">
    <text evidence="9">Part of the tripartite ATP-independent periplasmic (TRAP) transport system.</text>
</comment>
<dbReference type="InterPro" id="IPR055348">
    <property type="entry name" value="DctQ"/>
</dbReference>
<comment type="subunit">
    <text evidence="9">The complex comprises the extracytoplasmic solute receptor protein and the two transmembrane proteins.</text>
</comment>
<proteinExistence type="inferred from homology"/>
<evidence type="ECO:0000256" key="9">
    <source>
        <dbReference type="RuleBase" id="RU369079"/>
    </source>
</evidence>
<feature type="transmembrane region" description="Helical" evidence="9">
    <location>
        <begin position="134"/>
        <end position="153"/>
    </location>
</feature>
<dbReference type="AlphaFoldDB" id="A0A0H4I0H7"/>
<organism evidence="11 12">
    <name type="scientific">Marinobacter psychrophilus</name>
    <dbReference type="NCBI Taxonomy" id="330734"/>
    <lineage>
        <taxon>Bacteria</taxon>
        <taxon>Pseudomonadati</taxon>
        <taxon>Pseudomonadota</taxon>
        <taxon>Gammaproteobacteria</taxon>
        <taxon>Pseudomonadales</taxon>
        <taxon>Marinobacteraceae</taxon>
        <taxon>Marinobacter</taxon>
    </lineage>
</organism>
<reference evidence="11 12" key="1">
    <citation type="submission" date="2015-05" db="EMBL/GenBank/DDBJ databases">
        <title>Complete genome of Marinobacter psychrophilus strain 20041T isolated from sea-ice of the Canadian Basin.</title>
        <authorList>
            <person name="Song L."/>
            <person name="Ren L."/>
            <person name="Yu Y."/>
            <person name="Wang X."/>
        </authorList>
    </citation>
    <scope>NUCLEOTIDE SEQUENCE [LARGE SCALE GENOMIC DNA]</scope>
    <source>
        <strain evidence="11 12">20041</strain>
    </source>
</reference>
<protein>
    <recommendedName>
        <fullName evidence="9">TRAP transporter small permease protein</fullName>
    </recommendedName>
</protein>
<dbReference type="InterPro" id="IPR007387">
    <property type="entry name" value="TRAP_DctQ"/>
</dbReference>
<keyword evidence="7 9" id="KW-0472">Membrane</keyword>
<dbReference type="GO" id="GO:0005886">
    <property type="term" value="C:plasma membrane"/>
    <property type="evidence" value="ECO:0007669"/>
    <property type="project" value="UniProtKB-SubCell"/>
</dbReference>
<evidence type="ECO:0000256" key="1">
    <source>
        <dbReference type="ARBA" id="ARBA00004429"/>
    </source>
</evidence>
<dbReference type="PANTHER" id="PTHR35011:SF4">
    <property type="entry name" value="SLL1102 PROTEIN"/>
    <property type="match status" value="1"/>
</dbReference>
<dbReference type="RefSeq" id="WP_014871067.1">
    <property type="nucleotide sequence ID" value="NZ_CP011494.1"/>
</dbReference>
<feature type="transmembrane region" description="Helical" evidence="9">
    <location>
        <begin position="88"/>
        <end position="111"/>
    </location>
</feature>
<evidence type="ECO:0000256" key="7">
    <source>
        <dbReference type="ARBA" id="ARBA00023136"/>
    </source>
</evidence>
<gene>
    <name evidence="11" type="ORF">ABA45_08430</name>
</gene>
<evidence type="ECO:0000256" key="6">
    <source>
        <dbReference type="ARBA" id="ARBA00022989"/>
    </source>
</evidence>
<dbReference type="KEGG" id="mpq:ABA45_08430"/>
<evidence type="ECO:0000256" key="4">
    <source>
        <dbReference type="ARBA" id="ARBA00022519"/>
    </source>
</evidence>
<comment type="subcellular location">
    <subcellularLocation>
        <location evidence="1 9">Cell inner membrane</location>
        <topology evidence="1 9">Multi-pass membrane protein</topology>
    </subcellularLocation>
</comment>
<accession>A0A0H4I0H7</accession>
<keyword evidence="6 9" id="KW-1133">Transmembrane helix</keyword>
<dbReference type="PANTHER" id="PTHR35011">
    <property type="entry name" value="2,3-DIKETO-L-GULONATE TRAP TRANSPORTER SMALL PERMEASE PROTEIN YIAM"/>
    <property type="match status" value="1"/>
</dbReference>
<evidence type="ECO:0000313" key="11">
    <source>
        <dbReference type="EMBL" id="AKO52444.1"/>
    </source>
</evidence>
<keyword evidence="3" id="KW-1003">Cell membrane</keyword>
<evidence type="ECO:0000256" key="5">
    <source>
        <dbReference type="ARBA" id="ARBA00022692"/>
    </source>
</evidence>
<dbReference type="STRING" id="330734.ABA45_08430"/>
<feature type="transmembrane region" description="Helical" evidence="9">
    <location>
        <begin position="12"/>
        <end position="39"/>
    </location>
</feature>
<name>A0A0H4I0H7_9GAMM</name>
<dbReference type="Proteomes" id="UP000036406">
    <property type="component" value="Chromosome"/>
</dbReference>
<keyword evidence="5 9" id="KW-0812">Transmembrane</keyword>
<keyword evidence="4 9" id="KW-0997">Cell inner membrane</keyword>
<feature type="domain" description="Tripartite ATP-independent periplasmic transporters DctQ component" evidence="10">
    <location>
        <begin position="26"/>
        <end position="160"/>
    </location>
</feature>
<dbReference type="PATRIC" id="fig|330734.3.peg.1772"/>
<comment type="similarity">
    <text evidence="8 9">Belongs to the TRAP transporter small permease family.</text>
</comment>
<feature type="transmembrane region" description="Helical" evidence="9">
    <location>
        <begin position="45"/>
        <end position="67"/>
    </location>
</feature>
<evidence type="ECO:0000259" key="10">
    <source>
        <dbReference type="Pfam" id="PF04290"/>
    </source>
</evidence>
<evidence type="ECO:0000256" key="3">
    <source>
        <dbReference type="ARBA" id="ARBA00022475"/>
    </source>
</evidence>
<dbReference type="GO" id="GO:0022857">
    <property type="term" value="F:transmembrane transporter activity"/>
    <property type="evidence" value="ECO:0007669"/>
    <property type="project" value="UniProtKB-UniRule"/>
</dbReference>